<accession>A0A345D926</accession>
<feature type="domain" description="DUF6998" evidence="1">
    <location>
        <begin position="20"/>
        <end position="99"/>
    </location>
</feature>
<proteinExistence type="predicted"/>
<dbReference type="AlphaFoldDB" id="A0A345D926"/>
<keyword evidence="3" id="KW-1185">Reference proteome</keyword>
<dbReference type="KEGG" id="hyf:DTO96_100575"/>
<evidence type="ECO:0000259" key="1">
    <source>
        <dbReference type="Pfam" id="PF22522"/>
    </source>
</evidence>
<dbReference type="EMBL" id="CP031124">
    <property type="protein sequence ID" value="AXF84864.1"/>
    <property type="molecule type" value="Genomic_DNA"/>
</dbReference>
<dbReference type="Pfam" id="PF22522">
    <property type="entry name" value="DUF6998"/>
    <property type="match status" value="1"/>
</dbReference>
<organism evidence="2 3">
    <name type="scientific">Ephemeroptericola cinctiostellae</name>
    <dbReference type="NCBI Taxonomy" id="2268024"/>
    <lineage>
        <taxon>Bacteria</taxon>
        <taxon>Pseudomonadati</taxon>
        <taxon>Pseudomonadota</taxon>
        <taxon>Betaproteobacteria</taxon>
        <taxon>Burkholderiales</taxon>
        <taxon>Burkholderiaceae</taxon>
        <taxon>Ephemeroptericola</taxon>
    </lineage>
</organism>
<dbReference type="OrthoDB" id="570199at2"/>
<sequence>MINAKQIRTLYNRYLELIKLEVEMFGVKPTEVRHLIGRLGEFYCALKVDGTLAHSPNQQGFDVVCQNGKRISMKTTAQKTGFIAISSKTINIVDDLMIIQYLDQTLSITTAMLKQRWKLLAAMSMLANLNLILQRQENLYPSTVDLRQTLTRQRSHPLNRKA</sequence>
<reference evidence="3" key="1">
    <citation type="submission" date="2018-07" db="EMBL/GenBank/DDBJ databases">
        <authorList>
            <person name="Kim H."/>
        </authorList>
    </citation>
    <scope>NUCLEOTIDE SEQUENCE [LARGE SCALE GENOMIC DNA]</scope>
    <source>
        <strain evidence="3">F02</strain>
    </source>
</reference>
<dbReference type="InterPro" id="IPR054267">
    <property type="entry name" value="DUF6998"/>
</dbReference>
<evidence type="ECO:0000313" key="2">
    <source>
        <dbReference type="EMBL" id="AXF84864.1"/>
    </source>
</evidence>
<protein>
    <recommendedName>
        <fullName evidence="1">DUF6998 domain-containing protein</fullName>
    </recommendedName>
</protein>
<name>A0A345D926_9BURK</name>
<dbReference type="Proteomes" id="UP000252182">
    <property type="component" value="Chromosome"/>
</dbReference>
<evidence type="ECO:0000313" key="3">
    <source>
        <dbReference type="Proteomes" id="UP000252182"/>
    </source>
</evidence>
<dbReference type="RefSeq" id="WP_114562120.1">
    <property type="nucleotide sequence ID" value="NZ_CP031124.1"/>
</dbReference>
<gene>
    <name evidence="2" type="ORF">DTO96_100575</name>
</gene>